<dbReference type="OrthoDB" id="416585at2759"/>
<name>A0A077WFK7_9FUNG</name>
<dbReference type="EMBL" id="LK023319">
    <property type="protein sequence ID" value="CDS06406.1"/>
    <property type="molecule type" value="Genomic_DNA"/>
</dbReference>
<sequence length="156" mass="18123">MHSQSHSSAIYADLVLNLFIAVIMENFDLDEDEIRHIQIKKYIRQHRWQPEYFKLDLVSQVMLPFFLKQERQNIKVDKLPQALVASVTRFQVRDFLSNIDPIGDDLRACTLTRGLQEMGRRSSRMTSGLSRLSFSVTRTSGTQNGKRRSSIMQVFS</sequence>
<protein>
    <submittedName>
        <fullName evidence="1">Uncharacterized protein</fullName>
    </submittedName>
</protein>
<evidence type="ECO:0000313" key="1">
    <source>
        <dbReference type="EMBL" id="CDS06406.1"/>
    </source>
</evidence>
<dbReference type="AlphaFoldDB" id="A0A077WFK7"/>
<accession>A0A077WFK7</accession>
<proteinExistence type="predicted"/>
<organism evidence="1">
    <name type="scientific">Lichtheimia ramosa</name>
    <dbReference type="NCBI Taxonomy" id="688394"/>
    <lineage>
        <taxon>Eukaryota</taxon>
        <taxon>Fungi</taxon>
        <taxon>Fungi incertae sedis</taxon>
        <taxon>Mucoromycota</taxon>
        <taxon>Mucoromycotina</taxon>
        <taxon>Mucoromycetes</taxon>
        <taxon>Mucorales</taxon>
        <taxon>Lichtheimiaceae</taxon>
        <taxon>Lichtheimia</taxon>
    </lineage>
</organism>
<reference evidence="1" key="1">
    <citation type="journal article" date="2014" name="Genome Announc.">
        <title>De novo whole-genome sequence and genome annotation of Lichtheimia ramosa.</title>
        <authorList>
            <person name="Linde J."/>
            <person name="Schwartze V."/>
            <person name="Binder U."/>
            <person name="Lass-Florl C."/>
            <person name="Voigt K."/>
            <person name="Horn F."/>
        </authorList>
    </citation>
    <scope>NUCLEOTIDE SEQUENCE</scope>
    <source>
        <strain evidence="1">JMRC FSU:6197</strain>
    </source>
</reference>
<gene>
    <name evidence="1" type="ORF">LRAMOSA08934</name>
</gene>